<evidence type="ECO:0000256" key="1">
    <source>
        <dbReference type="SAM" id="MobiDB-lite"/>
    </source>
</evidence>
<accession>A0AAD5N9Q9</accession>
<reference evidence="2" key="1">
    <citation type="submission" date="2021-06" db="EMBL/GenBank/DDBJ databases">
        <title>Parelaphostrongylus tenuis whole genome reference sequence.</title>
        <authorList>
            <person name="Garwood T.J."/>
            <person name="Larsen P.A."/>
            <person name="Fountain-Jones N.M."/>
            <person name="Garbe J.R."/>
            <person name="Macchietto M.G."/>
            <person name="Kania S.A."/>
            <person name="Gerhold R.W."/>
            <person name="Richards J.E."/>
            <person name="Wolf T.M."/>
        </authorList>
    </citation>
    <scope>NUCLEOTIDE SEQUENCE</scope>
    <source>
        <strain evidence="2">MNPRO001-30</strain>
        <tissue evidence="2">Meninges</tissue>
    </source>
</reference>
<sequence>MTRLLGWDEKGIRIDGKLLSNLPFEVDIVVFLKSTSEAETMHKKFNEAEKTAGPRISKPKRQLIYNPWCKGVHIELDGSLISETPRVFWTFNEHGEQHEEETKQKKKQHGRYLGLSKKQATKLGTPNSVHTSLI</sequence>
<dbReference type="EMBL" id="JAHQIW010005374">
    <property type="protein sequence ID" value="KAJ1365856.1"/>
    <property type="molecule type" value="Genomic_DNA"/>
</dbReference>
<proteinExistence type="predicted"/>
<organism evidence="2 3">
    <name type="scientific">Parelaphostrongylus tenuis</name>
    <name type="common">Meningeal worm</name>
    <dbReference type="NCBI Taxonomy" id="148309"/>
    <lineage>
        <taxon>Eukaryota</taxon>
        <taxon>Metazoa</taxon>
        <taxon>Ecdysozoa</taxon>
        <taxon>Nematoda</taxon>
        <taxon>Chromadorea</taxon>
        <taxon>Rhabditida</taxon>
        <taxon>Rhabditina</taxon>
        <taxon>Rhabditomorpha</taxon>
        <taxon>Strongyloidea</taxon>
        <taxon>Metastrongylidae</taxon>
        <taxon>Parelaphostrongylus</taxon>
    </lineage>
</organism>
<feature type="compositionally biased region" description="Polar residues" evidence="1">
    <location>
        <begin position="122"/>
        <end position="134"/>
    </location>
</feature>
<comment type="caution">
    <text evidence="2">The sequence shown here is derived from an EMBL/GenBank/DDBJ whole genome shotgun (WGS) entry which is preliminary data.</text>
</comment>
<dbReference type="AlphaFoldDB" id="A0AAD5N9Q9"/>
<dbReference type="Proteomes" id="UP001196413">
    <property type="component" value="Unassembled WGS sequence"/>
</dbReference>
<feature type="region of interest" description="Disordered" evidence="1">
    <location>
        <begin position="95"/>
        <end position="134"/>
    </location>
</feature>
<evidence type="ECO:0000313" key="3">
    <source>
        <dbReference type="Proteomes" id="UP001196413"/>
    </source>
</evidence>
<protein>
    <submittedName>
        <fullName evidence="2">Uncharacterized protein</fullName>
    </submittedName>
</protein>
<keyword evidence="3" id="KW-1185">Reference proteome</keyword>
<evidence type="ECO:0000313" key="2">
    <source>
        <dbReference type="EMBL" id="KAJ1365856.1"/>
    </source>
</evidence>
<gene>
    <name evidence="2" type="ORF">KIN20_026313</name>
</gene>
<name>A0AAD5N9Q9_PARTN</name>